<dbReference type="GeneID" id="1262947"/>
<dbReference type="RefSeq" id="NP_061564.2">
    <property type="nucleotide sequence ID" value="NC_002484.2"/>
</dbReference>
<gene>
    <name evidence="2" type="primary">orf68</name>
</gene>
<feature type="region of interest" description="Disordered" evidence="1">
    <location>
        <begin position="136"/>
        <end position="169"/>
    </location>
</feature>
<keyword evidence="3" id="KW-1185">Reference proteome</keyword>
<accession>Q9MBK5</accession>
<organism evidence="2 3">
    <name type="scientific">Pseudomonas phage D3</name>
    <name type="common">Bacteriophage D3</name>
    <dbReference type="NCBI Taxonomy" id="2932880"/>
    <lineage>
        <taxon>Viruses</taxon>
        <taxon>Duplodnaviria</taxon>
        <taxon>Heunggongvirae</taxon>
        <taxon>Uroviricota</taxon>
        <taxon>Caudoviricetes</taxon>
        <taxon>Detrevirus</taxon>
        <taxon>Detrevirus D3</taxon>
    </lineage>
</organism>
<organismHost>
    <name type="scientific">Pseudomonas aeruginosa</name>
    <dbReference type="NCBI Taxonomy" id="287"/>
</organismHost>
<evidence type="ECO:0000313" key="3">
    <source>
        <dbReference type="Proteomes" id="UP000009085"/>
    </source>
</evidence>
<dbReference type="KEGG" id="vg:1262947"/>
<protein>
    <submittedName>
        <fullName evidence="2">Uncharacterized protein</fullName>
    </submittedName>
</protein>
<proteinExistence type="predicted"/>
<reference evidence="2 3" key="5">
    <citation type="journal article" date="2000" name="J. Bacteriol.">
        <title>Sequence of the genome of the temperate, serotype-converting, Pseudomonas aeruginosa bacteriophage D3.</title>
        <authorList>
            <person name="Kropinski A.M."/>
        </authorList>
    </citation>
    <scope>NUCLEOTIDE SEQUENCE [LARGE SCALE GENOMIC DNA]</scope>
</reference>
<name>Q9MBK5_BPD3</name>
<reference evidence="2 3" key="1">
    <citation type="journal article" date="1994" name="J. Bacteriol.">
        <title>Cloning of the early promoters of Pseudomonas aeruginosa bacteriophage D3: sequence of the immunity region of D3.</title>
        <authorList>
            <person name="Farinha M.A."/>
            <person name="Allan B.J."/>
            <person name="Gertman E.M."/>
            <person name="Ronald S.L."/>
            <person name="Kropinski A.M."/>
        </authorList>
    </citation>
    <scope>NUCLEOTIDE SEQUENCE [LARGE SCALE GENOMIC DNA]</scope>
</reference>
<sequence>MTTIPDSIHPSELPEIGQPLADGTFFARHWLNGKEYAYIDLGNSAEFTGEWGEYGQDVGGAVSYRDGASNTVAMAEAGSPIAKQALEIGAGVFIPSALELALLFSAKQAGELPGFSDRWYWSSSQYSANRLRHGLPRRQHERLKQDVRPPCPPRPQDSHPSVASRAQERNPCHHLASSQRCSLCCF</sequence>
<reference evidence="2 3" key="3">
    <citation type="journal article" date="1999" name="Can. J. Microbiol.">
        <title>Transfer RNA genes and their significance to codon usage in the Pseudomonas aeruginosa lamboid bacteriophage D3.</title>
        <authorList>
            <person name="Kropinski A.M."/>
            <person name="Sibbald M.J."/>
        </authorList>
    </citation>
    <scope>NUCLEOTIDE SEQUENCE [LARGE SCALE GENOMIC DNA]</scope>
</reference>
<dbReference type="Proteomes" id="UP000009085">
    <property type="component" value="Segment"/>
</dbReference>
<evidence type="ECO:0000313" key="2">
    <source>
        <dbReference type="EMBL" id="AAF80827.2"/>
    </source>
</evidence>
<reference evidence="2 3" key="4">
    <citation type="journal article" date="1999" name="J. Bacteriol.">
        <title>Cloning and analysis of the capsid morphogenesis genes of Pseudomonas aeruginosa bacteriophage D3: another example of protein chain mail?</title>
        <authorList>
            <person name="Gilakjan Z.A."/>
            <person name="Kropinski A.M."/>
        </authorList>
    </citation>
    <scope>NUCLEOTIDE SEQUENCE [LARGE SCALE GENOMIC DNA]</scope>
</reference>
<dbReference type="EMBL" id="AF165214">
    <property type="protein sequence ID" value="AAF80827.2"/>
    <property type="molecule type" value="Genomic_DNA"/>
</dbReference>
<reference evidence="2 3" key="2">
    <citation type="journal article" date="1996" name="Gene">
        <title>Genetic and sequence analysis of the cos region of the temperate Pseudomonas aeruginosa bacteriophage, D3.</title>
        <authorList>
            <person name="Sharp R."/>
            <person name="Jansons I.S."/>
            <person name="Gertman E."/>
            <person name="Kropinski A.M."/>
        </authorList>
    </citation>
    <scope>NUCLEOTIDE SEQUENCE [LARGE SCALE GENOMIC DNA]</scope>
</reference>
<evidence type="ECO:0000256" key="1">
    <source>
        <dbReference type="SAM" id="MobiDB-lite"/>
    </source>
</evidence>